<feature type="transmembrane region" description="Helical" evidence="6">
    <location>
        <begin position="245"/>
        <end position="267"/>
    </location>
</feature>
<dbReference type="InterPro" id="IPR014756">
    <property type="entry name" value="Ig_E-set"/>
</dbReference>
<dbReference type="GO" id="GO:0042597">
    <property type="term" value="C:periplasmic space"/>
    <property type="evidence" value="ECO:0007669"/>
    <property type="project" value="InterPro"/>
</dbReference>
<keyword evidence="6" id="KW-0812">Transmembrane</keyword>
<evidence type="ECO:0000256" key="6">
    <source>
        <dbReference type="SAM" id="Phobius"/>
    </source>
</evidence>
<dbReference type="GO" id="GO:0005886">
    <property type="term" value="C:plasma membrane"/>
    <property type="evidence" value="ECO:0007669"/>
    <property type="project" value="TreeGrafter"/>
</dbReference>
<evidence type="ECO:0000256" key="3">
    <source>
        <dbReference type="ARBA" id="ARBA00022729"/>
    </source>
</evidence>
<dbReference type="Gene3D" id="2.60.40.1220">
    <property type="match status" value="1"/>
</dbReference>
<evidence type="ECO:0000256" key="5">
    <source>
        <dbReference type="SAM" id="MobiDB-lite"/>
    </source>
</evidence>
<feature type="domain" description="CopC" evidence="7">
    <location>
        <begin position="47"/>
        <end position="138"/>
    </location>
</feature>
<dbReference type="AlphaFoldDB" id="A0A560W839"/>
<evidence type="ECO:0000313" key="8">
    <source>
        <dbReference type="EMBL" id="TWD13781.1"/>
    </source>
</evidence>
<comment type="caution">
    <text evidence="8">The sequence shown here is derived from an EMBL/GenBank/DDBJ whole genome shotgun (WGS) entry which is preliminary data.</text>
</comment>
<dbReference type="GO" id="GO:0030313">
    <property type="term" value="C:cell envelope"/>
    <property type="evidence" value="ECO:0007669"/>
    <property type="project" value="UniProtKB-SubCell"/>
</dbReference>
<evidence type="ECO:0000256" key="4">
    <source>
        <dbReference type="ARBA" id="ARBA00023008"/>
    </source>
</evidence>
<dbReference type="GO" id="GO:0006825">
    <property type="term" value="P:copper ion transport"/>
    <property type="evidence" value="ECO:0007669"/>
    <property type="project" value="InterPro"/>
</dbReference>
<dbReference type="EMBL" id="VIUW01000004">
    <property type="protein sequence ID" value="TWD13781.1"/>
    <property type="molecule type" value="Genomic_DNA"/>
</dbReference>
<dbReference type="PANTHER" id="PTHR34820:SF4">
    <property type="entry name" value="INNER MEMBRANE PROTEIN YEBZ"/>
    <property type="match status" value="1"/>
</dbReference>
<keyword evidence="6" id="KW-1133">Transmembrane helix</keyword>
<protein>
    <submittedName>
        <fullName evidence="8">Methionine-rich copper-binding protein CopC</fullName>
    </submittedName>
</protein>
<evidence type="ECO:0000259" key="7">
    <source>
        <dbReference type="Pfam" id="PF04234"/>
    </source>
</evidence>
<reference evidence="8 9" key="1">
    <citation type="submission" date="2019-06" db="EMBL/GenBank/DDBJ databases">
        <title>Sequencing the genomes of 1000 actinobacteria strains.</title>
        <authorList>
            <person name="Klenk H.-P."/>
        </authorList>
    </citation>
    <scope>NUCLEOTIDE SEQUENCE [LARGE SCALE GENOMIC DNA]</scope>
    <source>
        <strain evidence="8 9">DSM 18935</strain>
    </source>
</reference>
<comment type="subcellular location">
    <subcellularLocation>
        <location evidence="1">Cell envelope</location>
    </subcellularLocation>
</comment>
<dbReference type="GO" id="GO:0005507">
    <property type="term" value="F:copper ion binding"/>
    <property type="evidence" value="ECO:0007669"/>
    <property type="project" value="InterPro"/>
</dbReference>
<evidence type="ECO:0000256" key="1">
    <source>
        <dbReference type="ARBA" id="ARBA00004196"/>
    </source>
</evidence>
<dbReference type="InterPro" id="IPR007348">
    <property type="entry name" value="CopC_dom"/>
</dbReference>
<feature type="region of interest" description="Disordered" evidence="5">
    <location>
        <begin position="270"/>
        <end position="299"/>
    </location>
</feature>
<dbReference type="PANTHER" id="PTHR34820">
    <property type="entry name" value="INNER MEMBRANE PROTEIN YEBZ"/>
    <property type="match status" value="1"/>
</dbReference>
<organism evidence="8 9">
    <name type="scientific">Marihabitans asiaticum</name>
    <dbReference type="NCBI Taxonomy" id="415218"/>
    <lineage>
        <taxon>Bacteria</taxon>
        <taxon>Bacillati</taxon>
        <taxon>Actinomycetota</taxon>
        <taxon>Actinomycetes</taxon>
        <taxon>Micrococcales</taxon>
        <taxon>Intrasporangiaceae</taxon>
        <taxon>Marihabitans</taxon>
    </lineage>
</organism>
<keyword evidence="6" id="KW-0472">Membrane</keyword>
<keyword evidence="4" id="KW-0186">Copper</keyword>
<dbReference type="InterPro" id="IPR032694">
    <property type="entry name" value="CopC/D"/>
</dbReference>
<dbReference type="InterPro" id="IPR014755">
    <property type="entry name" value="Cu-Rt/internalin_Ig-like"/>
</dbReference>
<feature type="compositionally biased region" description="Low complexity" evidence="5">
    <location>
        <begin position="194"/>
        <end position="237"/>
    </location>
</feature>
<feature type="region of interest" description="Disordered" evidence="5">
    <location>
        <begin position="143"/>
        <end position="237"/>
    </location>
</feature>
<keyword evidence="9" id="KW-1185">Reference proteome</keyword>
<dbReference type="Proteomes" id="UP000315628">
    <property type="component" value="Unassembled WGS sequence"/>
</dbReference>
<dbReference type="GO" id="GO:0046688">
    <property type="term" value="P:response to copper ion"/>
    <property type="evidence" value="ECO:0007669"/>
    <property type="project" value="InterPro"/>
</dbReference>
<dbReference type="SUPFAM" id="SSF81296">
    <property type="entry name" value="E set domains"/>
    <property type="match status" value="1"/>
</dbReference>
<proteinExistence type="predicted"/>
<accession>A0A560W839</accession>
<dbReference type="Pfam" id="PF04234">
    <property type="entry name" value="CopC"/>
    <property type="match status" value="1"/>
</dbReference>
<evidence type="ECO:0000256" key="2">
    <source>
        <dbReference type="ARBA" id="ARBA00022723"/>
    </source>
</evidence>
<keyword evidence="2" id="KW-0479">Metal-binding</keyword>
<keyword evidence="3" id="KW-0732">Signal</keyword>
<name>A0A560W839_9MICO</name>
<gene>
    <name evidence="8" type="ORF">FB557_2416</name>
</gene>
<evidence type="ECO:0000313" key="9">
    <source>
        <dbReference type="Proteomes" id="UP000315628"/>
    </source>
</evidence>
<sequence length="299" mass="30805">MAPVSTHRPPSPAVAALREPALSLRLLLVAALACALTLLGGSPAQAHAQLVRSSPDDGATLAAVPPEVALTFNEEVNPDFVTVTVSGDTGQASTGEPEVDGDTVYQGLDPRMEQGDYTIAYKVTSADGHPVSGTLSFTYASSGEERDAGAPAATSSDASGEDGESEPSQDGSASEGDGETSGSAEATGEEPSDPSETSATSESPESSESSESSTSSEDSSDEPSTSATSTDSAEATETADDAAPWWLWLLVALGALALIGGLITYLARRGDRDADYDLRSDRYDDGEPDVRRLRDDDPR</sequence>